<keyword evidence="4" id="KW-1003">Cell membrane</keyword>
<gene>
    <name evidence="13" type="ORF">A9179_07445</name>
</gene>
<evidence type="ECO:0000256" key="6">
    <source>
        <dbReference type="ARBA" id="ARBA00022692"/>
    </source>
</evidence>
<dbReference type="InterPro" id="IPR025691">
    <property type="entry name" value="GspL_pp_dom"/>
</dbReference>
<keyword evidence="9" id="KW-0472">Membrane</keyword>
<keyword evidence="5" id="KW-0997">Cell inner membrane</keyword>
<evidence type="ECO:0000256" key="10">
    <source>
        <dbReference type="PIRNR" id="PIRNR015761"/>
    </source>
</evidence>
<comment type="caution">
    <text evidence="13">The sequence shown here is derived from an EMBL/GenBank/DDBJ whole genome shotgun (WGS) entry which is preliminary data.</text>
</comment>
<comment type="similarity">
    <text evidence="2 10">Belongs to the GSP L family.</text>
</comment>
<comment type="subcellular location">
    <subcellularLocation>
        <location evidence="1">Cell inner membrane</location>
        <topology evidence="1">Single-pass membrane protein</topology>
    </subcellularLocation>
</comment>
<dbReference type="InterPro" id="IPR024230">
    <property type="entry name" value="GspL_cyto_dom"/>
</dbReference>
<evidence type="ECO:0000256" key="7">
    <source>
        <dbReference type="ARBA" id="ARBA00022927"/>
    </source>
</evidence>
<evidence type="ECO:0000256" key="9">
    <source>
        <dbReference type="ARBA" id="ARBA00023136"/>
    </source>
</evidence>
<keyword evidence="14" id="KW-1185">Reference proteome</keyword>
<dbReference type="Pfam" id="PF05134">
    <property type="entry name" value="T2SSL"/>
    <property type="match status" value="1"/>
</dbReference>
<sequence length="381" mass="41184">MSPLCLFLPAQACAGIDPQLPVQRVAGGLCEQLPFAAALPADEQPWRLVLPVEAVSQCVVALPTTKARWLAKALPFAVEELLAEEVELFHLSVGEALGDGRHRVYAVRREWLAGWLALCGDNPPQRIEVDADLLPGEGSQLLCLGSRWLLGGSGEARLALRAEDWPQLAAQCALPRQAHVVAGQAAPAPIEDYQVIDQPYVWLAQQVAAGNLAQGPFARRESSGALQRWRPLLAVAGAWLLLQWGFNLAQGWQLEREAQRYASANEALYRELFPEDNKLINLRAQFDQHLSDAEGSGQSLLLGLLDQAAAAINAEGAQVRVEQLDFSAQRGDLAFSLQATDFAALERLRTRLQEAGLAVDMGSASREDTGVSARLVIGGNG</sequence>
<evidence type="ECO:0000256" key="2">
    <source>
        <dbReference type="ARBA" id="ARBA00005318"/>
    </source>
</evidence>
<evidence type="ECO:0000259" key="11">
    <source>
        <dbReference type="Pfam" id="PF05134"/>
    </source>
</evidence>
<dbReference type="Gene3D" id="3.30.1360.100">
    <property type="entry name" value="General secretion pathway protein M, EpsM"/>
    <property type="match status" value="1"/>
</dbReference>
<accession>A0ABR7RXP4</accession>
<feature type="domain" description="GspL cytoplasmic actin-ATPase-like" evidence="11">
    <location>
        <begin position="41"/>
        <end position="219"/>
    </location>
</feature>
<evidence type="ECO:0000256" key="4">
    <source>
        <dbReference type="ARBA" id="ARBA00022475"/>
    </source>
</evidence>
<name>A0ABR7RXP4_AQUAC</name>
<dbReference type="RefSeq" id="WP_187805213.1">
    <property type="nucleotide sequence ID" value="NZ_LZEU01000001.1"/>
</dbReference>
<evidence type="ECO:0000313" key="14">
    <source>
        <dbReference type="Proteomes" id="UP000744555"/>
    </source>
</evidence>
<organism evidence="13 14">
    <name type="scientific">Aquipseudomonas alcaligenes</name>
    <name type="common">Pseudomonas alcaligenes</name>
    <dbReference type="NCBI Taxonomy" id="43263"/>
    <lineage>
        <taxon>Bacteria</taxon>
        <taxon>Pseudomonadati</taxon>
        <taxon>Pseudomonadota</taxon>
        <taxon>Gammaproteobacteria</taxon>
        <taxon>Pseudomonadales</taxon>
        <taxon>Pseudomonadaceae</taxon>
        <taxon>Aquipseudomonas</taxon>
    </lineage>
</organism>
<evidence type="ECO:0000256" key="1">
    <source>
        <dbReference type="ARBA" id="ARBA00004377"/>
    </source>
</evidence>
<dbReference type="Pfam" id="PF12693">
    <property type="entry name" value="GspL_C"/>
    <property type="match status" value="1"/>
</dbReference>
<dbReference type="Proteomes" id="UP000744555">
    <property type="component" value="Unassembled WGS sequence"/>
</dbReference>
<feature type="domain" description="GspL periplasmic" evidence="12">
    <location>
        <begin position="226"/>
        <end position="378"/>
    </location>
</feature>
<keyword evidence="7 10" id="KW-0653">Protein transport</keyword>
<keyword evidence="6" id="KW-0812">Transmembrane</keyword>
<evidence type="ECO:0000256" key="5">
    <source>
        <dbReference type="ARBA" id="ARBA00022519"/>
    </source>
</evidence>
<protein>
    <recommendedName>
        <fullName evidence="10">Type II secretion system protein L</fullName>
        <shortName evidence="10">T2SS protein L</shortName>
    </recommendedName>
</protein>
<dbReference type="PIRSF" id="PIRSF015761">
    <property type="entry name" value="Protein_L"/>
    <property type="match status" value="1"/>
</dbReference>
<comment type="function">
    <text evidence="10">Inner membrane component of the type II secretion system required for the energy-dependent secretion of extracellular factors such as proteases and toxins from the periplasm.</text>
</comment>
<dbReference type="Gene3D" id="3.30.420.380">
    <property type="match status" value="1"/>
</dbReference>
<evidence type="ECO:0000256" key="3">
    <source>
        <dbReference type="ARBA" id="ARBA00022448"/>
    </source>
</evidence>
<dbReference type="SUPFAM" id="SSF53067">
    <property type="entry name" value="Actin-like ATPase domain"/>
    <property type="match status" value="1"/>
</dbReference>
<dbReference type="InterPro" id="IPR007812">
    <property type="entry name" value="T2SS_protein-GspL"/>
</dbReference>
<reference evidence="13 14" key="1">
    <citation type="submission" date="2016-06" db="EMBL/GenBank/DDBJ databases">
        <authorList>
            <person name="Ramos C."/>
            <person name="Pintado A."/>
            <person name="Crespo-Gomez J.I."/>
        </authorList>
    </citation>
    <scope>NUCLEOTIDE SEQUENCE [LARGE SCALE GENOMIC DNA]</scope>
    <source>
        <strain evidence="13 14">AVO110</strain>
    </source>
</reference>
<evidence type="ECO:0000259" key="12">
    <source>
        <dbReference type="Pfam" id="PF12693"/>
    </source>
</evidence>
<evidence type="ECO:0000256" key="8">
    <source>
        <dbReference type="ARBA" id="ARBA00022989"/>
    </source>
</evidence>
<dbReference type="InterPro" id="IPR043129">
    <property type="entry name" value="ATPase_NBD"/>
</dbReference>
<evidence type="ECO:0000313" key="13">
    <source>
        <dbReference type="EMBL" id="MBC9250106.1"/>
    </source>
</evidence>
<dbReference type="EMBL" id="LZEU01000001">
    <property type="protein sequence ID" value="MBC9250106.1"/>
    <property type="molecule type" value="Genomic_DNA"/>
</dbReference>
<keyword evidence="3 10" id="KW-0813">Transport</keyword>
<keyword evidence="8" id="KW-1133">Transmembrane helix</keyword>
<dbReference type="NCBIfam" id="TIGR01709">
    <property type="entry name" value="typeII_sec_gspL"/>
    <property type="match status" value="1"/>
</dbReference>
<proteinExistence type="inferred from homology"/>